<organism evidence="6 7">
    <name type="scientific">Acrobeloides nanus</name>
    <dbReference type="NCBI Taxonomy" id="290746"/>
    <lineage>
        <taxon>Eukaryota</taxon>
        <taxon>Metazoa</taxon>
        <taxon>Ecdysozoa</taxon>
        <taxon>Nematoda</taxon>
        <taxon>Chromadorea</taxon>
        <taxon>Rhabditida</taxon>
        <taxon>Tylenchina</taxon>
        <taxon>Cephalobomorpha</taxon>
        <taxon>Cephaloboidea</taxon>
        <taxon>Cephalobidae</taxon>
        <taxon>Acrobeloides</taxon>
    </lineage>
</organism>
<feature type="domain" description="Sas10 C-terminal" evidence="5">
    <location>
        <begin position="324"/>
        <end position="397"/>
    </location>
</feature>
<dbReference type="InterPro" id="IPR018972">
    <property type="entry name" value="Sas10_C_dom"/>
</dbReference>
<evidence type="ECO:0000256" key="1">
    <source>
        <dbReference type="ARBA" id="ARBA00004123"/>
    </source>
</evidence>
<comment type="subcellular location">
    <subcellularLocation>
        <location evidence="1">Nucleus</location>
    </subcellularLocation>
</comment>
<name>A0A914EB66_9BILA</name>
<feature type="region of interest" description="Disordered" evidence="4">
    <location>
        <begin position="133"/>
        <end position="154"/>
    </location>
</feature>
<evidence type="ECO:0000256" key="2">
    <source>
        <dbReference type="ARBA" id="ARBA00010979"/>
    </source>
</evidence>
<dbReference type="PANTHER" id="PTHR13237:SF8">
    <property type="entry name" value="SOMETHING ABOUT SILENCING PROTEIN 10"/>
    <property type="match status" value="1"/>
</dbReference>
<evidence type="ECO:0000313" key="6">
    <source>
        <dbReference type="Proteomes" id="UP000887540"/>
    </source>
</evidence>
<dbReference type="PANTHER" id="PTHR13237">
    <property type="entry name" value="SOMETHING ABOUT SILENCING PROTEIN 10-RELATED"/>
    <property type="match status" value="1"/>
</dbReference>
<dbReference type="Pfam" id="PF09368">
    <property type="entry name" value="Sas10"/>
    <property type="match status" value="1"/>
</dbReference>
<comment type="similarity">
    <text evidence="2">Belongs to the SAS10 family.</text>
</comment>
<sequence>MDDDDNIYDEIDRFNMEKDVFHETSSGKKRKRPVEVLSVNVEDESDVEEDTDFEADSDAVNEDQDIEKALPSTQKWGKKRHAFYGSYADADYGGVNDSEEEELLELEEEDAIARQKKADAAIAAIDYDALDHNLESDSDDDAEKTKTEKLRKDDFSSMSEKEQLEYFLKTCPEVEDMIMEYQDRTAFFDLIAKKLMDASEKLLHNAKLRNQLRAAVAIYTGYLTNLFFYLKLKCSCQLKDLVETSDHPVVKALNKYKKLLKSVDDFTTKVFDKVSQDPDWLSRIDKPELNKSEKPKKSVKLVEEEQNYEEIDGEYDGIEDDEFGKRGVSYEMAKNRGADAKRKRSKDLRHSRVRKRKQFDKALIRRRSQVPDVKRELTKYDGEKRGIKINTVRSIKLKA</sequence>
<accession>A0A914EB66</accession>
<dbReference type="GO" id="GO:0032040">
    <property type="term" value="C:small-subunit processome"/>
    <property type="evidence" value="ECO:0007669"/>
    <property type="project" value="TreeGrafter"/>
</dbReference>
<evidence type="ECO:0000256" key="3">
    <source>
        <dbReference type="ARBA" id="ARBA00023242"/>
    </source>
</evidence>
<reference evidence="7" key="1">
    <citation type="submission" date="2022-11" db="UniProtKB">
        <authorList>
            <consortium name="WormBaseParasite"/>
        </authorList>
    </citation>
    <scope>IDENTIFICATION</scope>
</reference>
<evidence type="ECO:0000313" key="7">
    <source>
        <dbReference type="WBParaSite" id="ACRNAN_scaffold680.g30480.t1"/>
    </source>
</evidence>
<protein>
    <submittedName>
        <fullName evidence="7">Sas10 C-terminal domain-containing protein</fullName>
    </submittedName>
</protein>
<dbReference type="AlphaFoldDB" id="A0A914EB66"/>
<dbReference type="GO" id="GO:0000462">
    <property type="term" value="P:maturation of SSU-rRNA from tricistronic rRNA transcript (SSU-rRNA, 5.8S rRNA, LSU-rRNA)"/>
    <property type="evidence" value="ECO:0007669"/>
    <property type="project" value="TreeGrafter"/>
</dbReference>
<dbReference type="WBParaSite" id="ACRNAN_scaffold680.g30480.t1">
    <property type="protein sequence ID" value="ACRNAN_scaffold680.g30480.t1"/>
    <property type="gene ID" value="ACRNAN_scaffold680.g30480"/>
</dbReference>
<feature type="compositionally biased region" description="Basic and acidic residues" evidence="4">
    <location>
        <begin position="143"/>
        <end position="154"/>
    </location>
</feature>
<keyword evidence="6" id="KW-1185">Reference proteome</keyword>
<dbReference type="Proteomes" id="UP000887540">
    <property type="component" value="Unplaced"/>
</dbReference>
<evidence type="ECO:0000256" key="4">
    <source>
        <dbReference type="SAM" id="MobiDB-lite"/>
    </source>
</evidence>
<evidence type="ECO:0000259" key="5">
    <source>
        <dbReference type="Pfam" id="PF09368"/>
    </source>
</evidence>
<proteinExistence type="inferred from homology"/>
<keyword evidence="3" id="KW-0539">Nucleus</keyword>